<dbReference type="AlphaFoldDB" id="A0A914HLT3"/>
<accession>A0A914HLT3</accession>
<evidence type="ECO:0000256" key="1">
    <source>
        <dbReference type="SAM" id="SignalP"/>
    </source>
</evidence>
<sequence>MRIFLCQSTGLFSIFFLMGLRPIAAFGPSDFFAQLAKTDNESKLLSEINEKFSNGKEIDQKASERLAEYLLTKVGNVAFIQSVLEETRKYGEKLPKTSQLPNAFIIANTVLEQFELFCKEMTKSLENGAVSVKEDCLKLGPLVVFIGLLNPFVVHPGGFISRLDSFVKKNQNEIQSNKSLNNIFAVFFDRYKKEWEIIKGKVVKIMLKKIRKEIEEKVQKELVEYAEFFWNEIKKISTVVEVLGLKNCGSEFIPIRDKMPK</sequence>
<feature type="chain" id="PRO_5037364247" evidence="1">
    <location>
        <begin position="26"/>
        <end position="261"/>
    </location>
</feature>
<reference evidence="3" key="1">
    <citation type="submission" date="2022-11" db="UniProtKB">
        <authorList>
            <consortium name="WormBaseParasite"/>
        </authorList>
    </citation>
    <scope>IDENTIFICATION</scope>
</reference>
<evidence type="ECO:0000313" key="3">
    <source>
        <dbReference type="WBParaSite" id="Gr19_v10_g2673.t1"/>
    </source>
</evidence>
<proteinExistence type="predicted"/>
<name>A0A914HLT3_GLORO</name>
<feature type="signal peptide" evidence="1">
    <location>
        <begin position="1"/>
        <end position="25"/>
    </location>
</feature>
<dbReference type="WBParaSite" id="Gr19_v10_g2673.t1">
    <property type="protein sequence ID" value="Gr19_v10_g2673.t1"/>
    <property type="gene ID" value="Gr19_v10_g2673"/>
</dbReference>
<protein>
    <submittedName>
        <fullName evidence="3">Uncharacterized protein</fullName>
    </submittedName>
</protein>
<evidence type="ECO:0000313" key="2">
    <source>
        <dbReference type="Proteomes" id="UP000887572"/>
    </source>
</evidence>
<dbReference type="Proteomes" id="UP000887572">
    <property type="component" value="Unplaced"/>
</dbReference>
<keyword evidence="1" id="KW-0732">Signal</keyword>
<keyword evidence="2" id="KW-1185">Reference proteome</keyword>
<organism evidence="2 3">
    <name type="scientific">Globodera rostochiensis</name>
    <name type="common">Golden nematode worm</name>
    <name type="synonym">Heterodera rostochiensis</name>
    <dbReference type="NCBI Taxonomy" id="31243"/>
    <lineage>
        <taxon>Eukaryota</taxon>
        <taxon>Metazoa</taxon>
        <taxon>Ecdysozoa</taxon>
        <taxon>Nematoda</taxon>
        <taxon>Chromadorea</taxon>
        <taxon>Rhabditida</taxon>
        <taxon>Tylenchina</taxon>
        <taxon>Tylenchomorpha</taxon>
        <taxon>Tylenchoidea</taxon>
        <taxon>Heteroderidae</taxon>
        <taxon>Heteroderinae</taxon>
        <taxon>Globodera</taxon>
    </lineage>
</organism>